<name>A0A938WQH8_9BACT</name>
<feature type="transmembrane region" description="Helical" evidence="1">
    <location>
        <begin position="106"/>
        <end position="128"/>
    </location>
</feature>
<feature type="transmembrane region" description="Helical" evidence="1">
    <location>
        <begin position="174"/>
        <end position="195"/>
    </location>
</feature>
<feature type="transmembrane region" description="Helical" evidence="1">
    <location>
        <begin position="21"/>
        <end position="46"/>
    </location>
</feature>
<evidence type="ECO:0000313" key="2">
    <source>
        <dbReference type="EMBL" id="MBM6662519.1"/>
    </source>
</evidence>
<keyword evidence="1" id="KW-1133">Transmembrane helix</keyword>
<reference evidence="2 3" key="1">
    <citation type="journal article" date="2021" name="Sci. Rep.">
        <title>The distribution of antibiotic resistance genes in chicken gut microbiota commensals.</title>
        <authorList>
            <person name="Juricova H."/>
            <person name="Matiasovicova J."/>
            <person name="Kubasova T."/>
            <person name="Cejkova D."/>
            <person name="Rychlik I."/>
        </authorList>
    </citation>
    <scope>NUCLEOTIDE SEQUENCE [LARGE SCALE GENOMIC DNA]</scope>
    <source>
        <strain evidence="2 3">An819</strain>
    </source>
</reference>
<evidence type="ECO:0000256" key="1">
    <source>
        <dbReference type="SAM" id="Phobius"/>
    </source>
</evidence>
<dbReference type="RefSeq" id="WP_205110988.1">
    <property type="nucleotide sequence ID" value="NZ_JACJJL010000023.1"/>
</dbReference>
<keyword evidence="1" id="KW-0812">Transmembrane</keyword>
<feature type="transmembrane region" description="Helical" evidence="1">
    <location>
        <begin position="66"/>
        <end position="85"/>
    </location>
</feature>
<proteinExistence type="predicted"/>
<evidence type="ECO:0000313" key="3">
    <source>
        <dbReference type="Proteomes" id="UP000764045"/>
    </source>
</evidence>
<gene>
    <name evidence="2" type="ORF">H6B30_12280</name>
</gene>
<protein>
    <submittedName>
        <fullName evidence="2">Uncharacterized protein</fullName>
    </submittedName>
</protein>
<dbReference type="EMBL" id="JACJJL010000023">
    <property type="protein sequence ID" value="MBM6662519.1"/>
    <property type="molecule type" value="Genomic_DNA"/>
</dbReference>
<accession>A0A938WQH8</accession>
<dbReference type="Proteomes" id="UP000764045">
    <property type="component" value="Unassembled WGS sequence"/>
</dbReference>
<feature type="transmembrane region" description="Helical" evidence="1">
    <location>
        <begin position="233"/>
        <end position="252"/>
    </location>
</feature>
<comment type="caution">
    <text evidence="2">The sequence shown here is derived from an EMBL/GenBank/DDBJ whole genome shotgun (WGS) entry which is preliminary data.</text>
</comment>
<feature type="transmembrane region" description="Helical" evidence="1">
    <location>
        <begin position="202"/>
        <end position="221"/>
    </location>
</feature>
<organism evidence="2 3">
    <name type="scientific">Marseilla massiliensis</name>
    <dbReference type="NCBI Taxonomy" id="1841864"/>
    <lineage>
        <taxon>Bacteria</taxon>
        <taxon>Pseudomonadati</taxon>
        <taxon>Bacteroidota</taxon>
        <taxon>Bacteroidia</taxon>
        <taxon>Bacteroidales</taxon>
        <taxon>Prevotellaceae</taxon>
        <taxon>Marseilla</taxon>
    </lineage>
</organism>
<sequence>MGGRFSFRRVALLLRSDAECVCPALLKVTLGAGFFLFLYFLATYGYDGSGIISVTTDAAMRWKGSVSKGCLVLAMVFGPSFVYAGMARPDARLAFMMRPASAAEKFVGRLLLSTVGVSALVLLAVAVADLLHLGFSLAAGTSDGLRSVMASLARETAGSVSDIFRPAPHDWPAALAHGLNAVAGLLFFQSLYLLCPLLLARGGFVVATFSAVVCRAVFVALRHCLPDTVSQSACDFMCMALGLLLAVANYAVAYRSFRRMQLVNGKWFNI</sequence>
<keyword evidence="1" id="KW-0472">Membrane</keyword>
<dbReference type="AlphaFoldDB" id="A0A938WQH8"/>
<keyword evidence="3" id="KW-1185">Reference proteome</keyword>